<dbReference type="Proteomes" id="UP000469325">
    <property type="component" value="Unassembled WGS sequence"/>
</dbReference>
<evidence type="ECO:0000256" key="1">
    <source>
        <dbReference type="SAM" id="MobiDB-lite"/>
    </source>
</evidence>
<dbReference type="EMBL" id="VUNC01000003">
    <property type="protein sequence ID" value="MST72442.1"/>
    <property type="molecule type" value="Genomic_DNA"/>
</dbReference>
<dbReference type="RefSeq" id="WP_154434574.1">
    <property type="nucleotide sequence ID" value="NZ_VUNC01000003.1"/>
</dbReference>
<feature type="compositionally biased region" description="Low complexity" evidence="1">
    <location>
        <begin position="97"/>
        <end position="108"/>
    </location>
</feature>
<dbReference type="AlphaFoldDB" id="A0A6N7XA78"/>
<reference evidence="2 3" key="1">
    <citation type="submission" date="2019-08" db="EMBL/GenBank/DDBJ databases">
        <title>In-depth cultivation of the pig gut microbiome towards novel bacterial diversity and tailored functional studies.</title>
        <authorList>
            <person name="Wylensek D."/>
            <person name="Hitch T.C.A."/>
            <person name="Clavel T."/>
        </authorList>
    </citation>
    <scope>NUCLEOTIDE SEQUENCE [LARGE SCALE GENOMIC DNA]</scope>
    <source>
        <strain evidence="2 3">CA-Schmier-601-WT-1</strain>
    </source>
</reference>
<protein>
    <submittedName>
        <fullName evidence="2">Uncharacterized protein</fullName>
    </submittedName>
</protein>
<feature type="region of interest" description="Disordered" evidence="1">
    <location>
        <begin position="69"/>
        <end position="200"/>
    </location>
</feature>
<feature type="compositionally biased region" description="Polar residues" evidence="1">
    <location>
        <begin position="190"/>
        <end position="200"/>
    </location>
</feature>
<sequence length="415" mass="40467">MQNEGATQGFRDDPLAEPVRWWRRSPANTSTLSKAVCVMAASFALTAVLGGTYPTHALAVDETGGQAAVASADSDGADSAASAHGPTDVGSSGEGAVGAAHVTTATEGSSAESDDGTGSRGVAFSSTDQRRQTMGATVSQTAETHVEALREEAETSTPASLSVAAAYVSEERDEDSDDATAPKGQDDGTDSNATAGSEGTRQIADAVITSTMGKSPAVEVSGGTSLAAVRSTVVSVAPGDGADVVAVAADGASSVSLGEGSTASARGVRSVAVSATGSGTTATLSDASAYASGSGCAALQAADGASVIMTGGSLEATGGTALRAEGEGSSIRVSGAQVLSHASLAELAGDVAVELSGVESTSEHAPAVYVAAGVPTLRLTNGTVVHGSVVLAGEADIDIQTDSTSRLDGSIVRVA</sequence>
<name>A0A6N7XA78_9ACTN</name>
<organism evidence="2 3">
    <name type="scientific">Olsenella porci</name>
    <dbReference type="NCBI Taxonomy" id="2652279"/>
    <lineage>
        <taxon>Bacteria</taxon>
        <taxon>Bacillati</taxon>
        <taxon>Actinomycetota</taxon>
        <taxon>Coriobacteriia</taxon>
        <taxon>Coriobacteriales</taxon>
        <taxon>Atopobiaceae</taxon>
        <taxon>Olsenella</taxon>
    </lineage>
</organism>
<accession>A0A6N7XA78</accession>
<feature type="compositionally biased region" description="Basic and acidic residues" evidence="1">
    <location>
        <begin position="144"/>
        <end position="153"/>
    </location>
</feature>
<feature type="compositionally biased region" description="Polar residues" evidence="1">
    <location>
        <begin position="124"/>
        <end position="143"/>
    </location>
</feature>
<gene>
    <name evidence="2" type="ORF">FYJ68_04885</name>
</gene>
<feature type="compositionally biased region" description="Low complexity" evidence="1">
    <location>
        <begin position="69"/>
        <end position="83"/>
    </location>
</feature>
<proteinExistence type="predicted"/>
<evidence type="ECO:0000313" key="3">
    <source>
        <dbReference type="Proteomes" id="UP000469325"/>
    </source>
</evidence>
<evidence type="ECO:0000313" key="2">
    <source>
        <dbReference type="EMBL" id="MST72442.1"/>
    </source>
</evidence>
<keyword evidence="3" id="KW-1185">Reference proteome</keyword>
<comment type="caution">
    <text evidence="2">The sequence shown here is derived from an EMBL/GenBank/DDBJ whole genome shotgun (WGS) entry which is preliminary data.</text>
</comment>